<keyword evidence="4" id="KW-1185">Reference proteome</keyword>
<comment type="caution">
    <text evidence="3">The sequence shown here is derived from an EMBL/GenBank/DDBJ whole genome shotgun (WGS) entry which is preliminary data.</text>
</comment>
<dbReference type="GO" id="GO:0015628">
    <property type="term" value="P:protein secretion by the type II secretion system"/>
    <property type="evidence" value="ECO:0007669"/>
    <property type="project" value="TreeGrafter"/>
</dbReference>
<sequence>MKSFDSLVKSLAFSLLLAVSVLPGGASAADRVNINTADAATLDEVLINVGPSKAEAIVAYRKEHGAFRSVEELALVTGIGLRTVEKNRDRIDLGNVPAARPTARPTAAGSAPAPGRAAPRRAAAPAPAASR</sequence>
<dbReference type="AlphaFoldDB" id="A0A3M8SXN4"/>
<proteinExistence type="predicted"/>
<dbReference type="InterPro" id="IPR010994">
    <property type="entry name" value="RuvA_2-like"/>
</dbReference>
<protein>
    <submittedName>
        <fullName evidence="3">ComEA family DNA-binding protein</fullName>
    </submittedName>
</protein>
<dbReference type="Pfam" id="PF12836">
    <property type="entry name" value="HHH_3"/>
    <property type="match status" value="1"/>
</dbReference>
<dbReference type="Gene3D" id="1.10.150.280">
    <property type="entry name" value="AF1531-like domain"/>
    <property type="match status" value="1"/>
</dbReference>
<name>A0A3M8SXN4_9GAMM</name>
<accession>A0A3M8SXN4</accession>
<feature type="signal peptide" evidence="2">
    <location>
        <begin position="1"/>
        <end position="28"/>
    </location>
</feature>
<evidence type="ECO:0000313" key="4">
    <source>
        <dbReference type="Proteomes" id="UP000267049"/>
    </source>
</evidence>
<dbReference type="InterPro" id="IPR004509">
    <property type="entry name" value="Competence_ComEA_HhH"/>
</dbReference>
<dbReference type="RefSeq" id="WP_123086198.1">
    <property type="nucleotide sequence ID" value="NZ_RIBS01000001.1"/>
</dbReference>
<feature type="region of interest" description="Disordered" evidence="1">
    <location>
        <begin position="92"/>
        <end position="131"/>
    </location>
</feature>
<reference evidence="3 4" key="1">
    <citation type="submission" date="2018-11" db="EMBL/GenBank/DDBJ databases">
        <title>Lysobacter cryohumiis sp. nov., isolated from soil in the Tianshan Mountains, Xinjiang, China.</title>
        <authorList>
            <person name="Luo Y."/>
            <person name="Sheng H."/>
        </authorList>
    </citation>
    <scope>NUCLEOTIDE SEQUENCE [LARGE SCALE GENOMIC DNA]</scope>
    <source>
        <strain evidence="3 4">ZS60</strain>
    </source>
</reference>
<dbReference type="SUPFAM" id="SSF47781">
    <property type="entry name" value="RuvA domain 2-like"/>
    <property type="match status" value="1"/>
</dbReference>
<dbReference type="PANTHER" id="PTHR21180:SF32">
    <property type="entry name" value="ENDONUCLEASE_EXONUCLEASE_PHOSPHATASE FAMILY DOMAIN-CONTAINING PROTEIN 1"/>
    <property type="match status" value="1"/>
</dbReference>
<keyword evidence="3" id="KW-0238">DNA-binding</keyword>
<gene>
    <name evidence="3" type="ORF">EER27_01180</name>
</gene>
<dbReference type="OrthoDB" id="7510573at2"/>
<dbReference type="InterPro" id="IPR051675">
    <property type="entry name" value="Endo/Exo/Phosphatase_dom_1"/>
</dbReference>
<dbReference type="PANTHER" id="PTHR21180">
    <property type="entry name" value="ENDONUCLEASE/EXONUCLEASE/PHOSPHATASE FAMILY DOMAIN-CONTAINING PROTEIN 1"/>
    <property type="match status" value="1"/>
</dbReference>
<evidence type="ECO:0000256" key="2">
    <source>
        <dbReference type="SAM" id="SignalP"/>
    </source>
</evidence>
<feature type="compositionally biased region" description="Low complexity" evidence="1">
    <location>
        <begin position="97"/>
        <end position="131"/>
    </location>
</feature>
<dbReference type="EMBL" id="RIBS01000001">
    <property type="protein sequence ID" value="RNF86077.1"/>
    <property type="molecule type" value="Genomic_DNA"/>
</dbReference>
<organism evidence="3 4">
    <name type="scientific">Montanilutibacter psychrotolerans</name>
    <dbReference type="NCBI Taxonomy" id="1327343"/>
    <lineage>
        <taxon>Bacteria</taxon>
        <taxon>Pseudomonadati</taxon>
        <taxon>Pseudomonadota</taxon>
        <taxon>Gammaproteobacteria</taxon>
        <taxon>Lysobacterales</taxon>
        <taxon>Lysobacteraceae</taxon>
        <taxon>Montanilutibacter</taxon>
    </lineage>
</organism>
<dbReference type="Proteomes" id="UP000267049">
    <property type="component" value="Unassembled WGS sequence"/>
</dbReference>
<dbReference type="GO" id="GO:0003677">
    <property type="term" value="F:DNA binding"/>
    <property type="evidence" value="ECO:0007669"/>
    <property type="project" value="UniProtKB-KW"/>
</dbReference>
<dbReference type="GO" id="GO:0015627">
    <property type="term" value="C:type II protein secretion system complex"/>
    <property type="evidence" value="ECO:0007669"/>
    <property type="project" value="TreeGrafter"/>
</dbReference>
<feature type="chain" id="PRO_5018335070" evidence="2">
    <location>
        <begin position="29"/>
        <end position="131"/>
    </location>
</feature>
<evidence type="ECO:0000256" key="1">
    <source>
        <dbReference type="SAM" id="MobiDB-lite"/>
    </source>
</evidence>
<keyword evidence="2" id="KW-0732">Signal</keyword>
<dbReference type="NCBIfam" id="TIGR00426">
    <property type="entry name" value="competence protein ComEA helix-hairpin-helix repeat region"/>
    <property type="match status" value="1"/>
</dbReference>
<evidence type="ECO:0000313" key="3">
    <source>
        <dbReference type="EMBL" id="RNF86077.1"/>
    </source>
</evidence>